<keyword evidence="4" id="KW-1185">Reference proteome</keyword>
<gene>
    <name evidence="3" type="ORF">BJ971_002825</name>
</gene>
<sequence>MNEPANDAMLERRAPDYRSVLRKLTNLDDEAGAHRAEARSWHDSRAIEADNAVRAADQRIREARAAVQKAQRERDEVDARAAVLWAEFAHKVGRVADRFGERAPQPAVPRQRDRDAEDYLQEAAATAAWKPAPRPASGNATLLYAVLGALGGAVGVAAWSLLRWAGREAGGDLAVGLPVVALVVAVLGPVLAVFTAKRVADRRAAQLDFSAVATVLIAGLIAAGVVLALARGAAASGAG</sequence>
<feature type="transmembrane region" description="Helical" evidence="2">
    <location>
        <begin position="207"/>
        <end position="230"/>
    </location>
</feature>
<reference evidence="3 4" key="1">
    <citation type="submission" date="2020-08" db="EMBL/GenBank/DDBJ databases">
        <title>Sequencing the genomes of 1000 actinobacteria strains.</title>
        <authorList>
            <person name="Klenk H.-P."/>
        </authorList>
    </citation>
    <scope>NUCLEOTIDE SEQUENCE [LARGE SCALE GENOMIC DNA]</scope>
    <source>
        <strain evidence="3 4">DSM 43149</strain>
    </source>
</reference>
<dbReference type="AlphaFoldDB" id="A0A7W7HWZ8"/>
<organism evidence="3 4">
    <name type="scientific">Actinoplanes digitatis</name>
    <dbReference type="NCBI Taxonomy" id="1868"/>
    <lineage>
        <taxon>Bacteria</taxon>
        <taxon>Bacillati</taxon>
        <taxon>Actinomycetota</taxon>
        <taxon>Actinomycetes</taxon>
        <taxon>Micromonosporales</taxon>
        <taxon>Micromonosporaceae</taxon>
        <taxon>Actinoplanes</taxon>
    </lineage>
</organism>
<feature type="coiled-coil region" evidence="1">
    <location>
        <begin position="53"/>
        <end position="80"/>
    </location>
</feature>
<feature type="transmembrane region" description="Helical" evidence="2">
    <location>
        <begin position="174"/>
        <end position="195"/>
    </location>
</feature>
<keyword evidence="2" id="KW-0812">Transmembrane</keyword>
<keyword evidence="1" id="KW-0175">Coiled coil</keyword>
<keyword evidence="2" id="KW-0472">Membrane</keyword>
<name>A0A7W7HWZ8_9ACTN</name>
<protein>
    <submittedName>
        <fullName evidence="3">Uncharacterized protein</fullName>
    </submittedName>
</protein>
<dbReference type="EMBL" id="JACHNH010000001">
    <property type="protein sequence ID" value="MBB4762269.1"/>
    <property type="molecule type" value="Genomic_DNA"/>
</dbReference>
<evidence type="ECO:0000313" key="4">
    <source>
        <dbReference type="Proteomes" id="UP000578112"/>
    </source>
</evidence>
<proteinExistence type="predicted"/>
<evidence type="ECO:0000256" key="1">
    <source>
        <dbReference type="SAM" id="Coils"/>
    </source>
</evidence>
<evidence type="ECO:0000313" key="3">
    <source>
        <dbReference type="EMBL" id="MBB4762269.1"/>
    </source>
</evidence>
<dbReference type="Proteomes" id="UP000578112">
    <property type="component" value="Unassembled WGS sequence"/>
</dbReference>
<dbReference type="RefSeq" id="WP_184993249.1">
    <property type="nucleotide sequence ID" value="NZ_BOMK01000012.1"/>
</dbReference>
<evidence type="ECO:0000256" key="2">
    <source>
        <dbReference type="SAM" id="Phobius"/>
    </source>
</evidence>
<accession>A0A7W7HWZ8</accession>
<comment type="caution">
    <text evidence="3">The sequence shown here is derived from an EMBL/GenBank/DDBJ whole genome shotgun (WGS) entry which is preliminary data.</text>
</comment>
<feature type="transmembrane region" description="Helical" evidence="2">
    <location>
        <begin position="142"/>
        <end position="162"/>
    </location>
</feature>
<keyword evidence="2" id="KW-1133">Transmembrane helix</keyword>